<feature type="transmembrane region" description="Helical" evidence="5">
    <location>
        <begin position="250"/>
        <end position="268"/>
    </location>
</feature>
<proteinExistence type="predicted"/>
<protein>
    <recommendedName>
        <fullName evidence="6">O-antigen ligase-related domain-containing protein</fullName>
    </recommendedName>
</protein>
<feature type="transmembrane region" description="Helical" evidence="5">
    <location>
        <begin position="74"/>
        <end position="97"/>
    </location>
</feature>
<feature type="transmembrane region" description="Helical" evidence="5">
    <location>
        <begin position="409"/>
        <end position="427"/>
    </location>
</feature>
<evidence type="ECO:0000256" key="1">
    <source>
        <dbReference type="ARBA" id="ARBA00004141"/>
    </source>
</evidence>
<reference evidence="7" key="1">
    <citation type="journal article" date="2015" name="Nature">
        <title>Complex archaea that bridge the gap between prokaryotes and eukaryotes.</title>
        <authorList>
            <person name="Spang A."/>
            <person name="Saw J.H."/>
            <person name="Jorgensen S.L."/>
            <person name="Zaremba-Niedzwiedzka K."/>
            <person name="Martijn J."/>
            <person name="Lind A.E."/>
            <person name="van Eijk R."/>
            <person name="Schleper C."/>
            <person name="Guy L."/>
            <person name="Ettema T.J."/>
        </authorList>
    </citation>
    <scope>NUCLEOTIDE SEQUENCE</scope>
</reference>
<sequence>MVKKQETDNKYNKIARYVLIGFLFLQPLIINPYGWNIYAPLRVLLLYTTVSVLLLLKVYSIWSAKSFSFYRLKALKWLSFFAGALILSTLFSIHLPSSLFGHYPRFEGLFTWISYLLIFLFVLDLFAEEKHIMTLIKALAISSILISLYGLAQFFGYDIISWGAQVMAVKRSFASLGNPIFLGMYLVLIAPINLYFGLKKRSLFFISAAALNIVALVSTLSLGAWLGFIVALVALIFVSRETILNYRRAIFLIVAPLIAVVIVASFMITPGFKEKVGEIVQGRGSFESRVLLYKSAAPMFAQRPLLGSGPDTFYIAFTQNLTPQYERKVSRRTVADRAHNNLLQILVTMGLLALIPFIAFFIFLFNDSRVALKSKKDDFFKDLLKATLAGALGFFVALQTFFGSVDISALFWAVLGLLGISIAKLNNIDRQTINIKIAGISKQIVKQFTAGALIILVILSVVHGFRLVVADYFYRQAKLALGAGYQNDSFFFFEKAEQLTPFSSFYLNEYGKALTSVGEEQKNEIYLKRATEKMDKLNQSNRFNSYYYLDAGRAYRARYRLEGNKQFLKKAMEKFSTGLRYDENYSVMRFEMALIQADLGFLKTAAVNIEKALETKAYLKSANVELAKIYKGMGDIQKAKHYAAIAVQKEPENKELRIFHDSIKTD</sequence>
<dbReference type="PANTHER" id="PTHR37422">
    <property type="entry name" value="TEICHURONIC ACID BIOSYNTHESIS PROTEIN TUAE"/>
    <property type="match status" value="1"/>
</dbReference>
<evidence type="ECO:0000313" key="7">
    <source>
        <dbReference type="EMBL" id="KKM56765.1"/>
    </source>
</evidence>
<comment type="subcellular location">
    <subcellularLocation>
        <location evidence="1">Membrane</location>
        <topology evidence="1">Multi-pass membrane protein</topology>
    </subcellularLocation>
</comment>
<dbReference type="Gene3D" id="1.25.40.10">
    <property type="entry name" value="Tetratricopeptide repeat domain"/>
    <property type="match status" value="1"/>
</dbReference>
<evidence type="ECO:0000256" key="3">
    <source>
        <dbReference type="ARBA" id="ARBA00022989"/>
    </source>
</evidence>
<dbReference type="Pfam" id="PF04932">
    <property type="entry name" value="Wzy_C"/>
    <property type="match status" value="1"/>
</dbReference>
<evidence type="ECO:0000256" key="5">
    <source>
        <dbReference type="SAM" id="Phobius"/>
    </source>
</evidence>
<dbReference type="InterPro" id="IPR011990">
    <property type="entry name" value="TPR-like_helical_dom_sf"/>
</dbReference>
<feature type="transmembrane region" description="Helical" evidence="5">
    <location>
        <begin position="225"/>
        <end position="243"/>
    </location>
</feature>
<feature type="transmembrane region" description="Helical" evidence="5">
    <location>
        <begin position="14"/>
        <end position="35"/>
    </location>
</feature>
<name>A0A0F9LQY7_9ZZZZ</name>
<keyword evidence="3 5" id="KW-1133">Transmembrane helix</keyword>
<dbReference type="InterPro" id="IPR007016">
    <property type="entry name" value="O-antigen_ligase-rel_domated"/>
</dbReference>
<dbReference type="AlphaFoldDB" id="A0A0F9LQY7"/>
<feature type="transmembrane region" description="Helical" evidence="5">
    <location>
        <begin position="342"/>
        <end position="365"/>
    </location>
</feature>
<dbReference type="GO" id="GO:0016020">
    <property type="term" value="C:membrane"/>
    <property type="evidence" value="ECO:0007669"/>
    <property type="project" value="UniProtKB-SubCell"/>
</dbReference>
<dbReference type="PANTHER" id="PTHR37422:SF13">
    <property type="entry name" value="LIPOPOLYSACCHARIDE BIOSYNTHESIS PROTEIN PA4999-RELATED"/>
    <property type="match status" value="1"/>
</dbReference>
<feature type="transmembrane region" description="Helical" evidence="5">
    <location>
        <begin position="41"/>
        <end position="62"/>
    </location>
</feature>
<evidence type="ECO:0000259" key="6">
    <source>
        <dbReference type="Pfam" id="PF04932"/>
    </source>
</evidence>
<keyword evidence="2 5" id="KW-0812">Transmembrane</keyword>
<feature type="transmembrane region" description="Helical" evidence="5">
    <location>
        <begin position="203"/>
        <end position="219"/>
    </location>
</feature>
<evidence type="ECO:0000256" key="4">
    <source>
        <dbReference type="ARBA" id="ARBA00023136"/>
    </source>
</evidence>
<accession>A0A0F9LQY7</accession>
<comment type="caution">
    <text evidence="7">The sequence shown here is derived from an EMBL/GenBank/DDBJ whole genome shotgun (WGS) entry which is preliminary data.</text>
</comment>
<feature type="transmembrane region" description="Helical" evidence="5">
    <location>
        <begin position="109"/>
        <end position="127"/>
    </location>
</feature>
<keyword evidence="4 5" id="KW-0472">Membrane</keyword>
<feature type="transmembrane region" description="Helical" evidence="5">
    <location>
        <begin position="448"/>
        <end position="469"/>
    </location>
</feature>
<dbReference type="EMBL" id="LAZR01011864">
    <property type="protein sequence ID" value="KKM56765.1"/>
    <property type="molecule type" value="Genomic_DNA"/>
</dbReference>
<feature type="domain" description="O-antigen ligase-related" evidence="6">
    <location>
        <begin position="208"/>
        <end position="358"/>
    </location>
</feature>
<dbReference type="InterPro" id="IPR051533">
    <property type="entry name" value="WaaL-like"/>
</dbReference>
<feature type="transmembrane region" description="Helical" evidence="5">
    <location>
        <begin position="134"/>
        <end position="156"/>
    </location>
</feature>
<organism evidence="7">
    <name type="scientific">marine sediment metagenome</name>
    <dbReference type="NCBI Taxonomy" id="412755"/>
    <lineage>
        <taxon>unclassified sequences</taxon>
        <taxon>metagenomes</taxon>
        <taxon>ecological metagenomes</taxon>
    </lineage>
</organism>
<feature type="transmembrane region" description="Helical" evidence="5">
    <location>
        <begin position="386"/>
        <end position="403"/>
    </location>
</feature>
<feature type="transmembrane region" description="Helical" evidence="5">
    <location>
        <begin position="176"/>
        <end position="196"/>
    </location>
</feature>
<gene>
    <name evidence="7" type="ORF">LCGC14_1551400</name>
</gene>
<dbReference type="SUPFAM" id="SSF48452">
    <property type="entry name" value="TPR-like"/>
    <property type="match status" value="1"/>
</dbReference>
<evidence type="ECO:0000256" key="2">
    <source>
        <dbReference type="ARBA" id="ARBA00022692"/>
    </source>
</evidence>